<keyword evidence="11" id="KW-1185">Reference proteome</keyword>
<accession>A0A7D9IPS8</accession>
<evidence type="ECO:0000256" key="2">
    <source>
        <dbReference type="ARBA" id="ARBA00022692"/>
    </source>
</evidence>
<proteinExistence type="predicted"/>
<dbReference type="PANTHER" id="PTHR24238:SF47">
    <property type="entry name" value="ECDYSTEROIDS_DOPAMINE RECEPTOR-RELATED"/>
    <property type="match status" value="1"/>
</dbReference>
<evidence type="ECO:0000256" key="3">
    <source>
        <dbReference type="ARBA" id="ARBA00022989"/>
    </source>
</evidence>
<dbReference type="CDD" id="cd00637">
    <property type="entry name" value="7tm_classA_rhodopsin-like"/>
    <property type="match status" value="1"/>
</dbReference>
<feature type="transmembrane region" description="Helical" evidence="9">
    <location>
        <begin position="425"/>
        <end position="448"/>
    </location>
</feature>
<reference evidence="10" key="1">
    <citation type="submission" date="2020-04" db="EMBL/GenBank/DDBJ databases">
        <authorList>
            <person name="Alioto T."/>
            <person name="Alioto T."/>
            <person name="Gomez Garrido J."/>
        </authorList>
    </citation>
    <scope>NUCLEOTIDE SEQUENCE</scope>
    <source>
        <strain evidence="10">A484AB</strain>
    </source>
</reference>
<dbReference type="InterPro" id="IPR000276">
    <property type="entry name" value="GPCR_Rhodpsn"/>
</dbReference>
<evidence type="ECO:0000313" key="10">
    <source>
        <dbReference type="EMBL" id="CAB4011016.1"/>
    </source>
</evidence>
<evidence type="ECO:0000256" key="8">
    <source>
        <dbReference type="SAM" id="MobiDB-lite"/>
    </source>
</evidence>
<dbReference type="PRINTS" id="PR00237">
    <property type="entry name" value="GPCRRHODOPSN"/>
</dbReference>
<feature type="transmembrane region" description="Helical" evidence="9">
    <location>
        <begin position="55"/>
        <end position="74"/>
    </location>
</feature>
<evidence type="ECO:0000256" key="4">
    <source>
        <dbReference type="ARBA" id="ARBA00023040"/>
    </source>
</evidence>
<feature type="transmembrane region" description="Helical" evidence="9">
    <location>
        <begin position="20"/>
        <end position="43"/>
    </location>
</feature>
<dbReference type="InterPro" id="IPR017452">
    <property type="entry name" value="GPCR_Rhodpsn_7TM"/>
</dbReference>
<dbReference type="PANTHER" id="PTHR24238">
    <property type="entry name" value="G-PROTEIN COUPLED RECEPTOR"/>
    <property type="match status" value="1"/>
</dbReference>
<feature type="transmembrane region" description="Helical" evidence="9">
    <location>
        <begin position="387"/>
        <end position="405"/>
    </location>
</feature>
<evidence type="ECO:0000256" key="9">
    <source>
        <dbReference type="SAM" id="Phobius"/>
    </source>
</evidence>
<feature type="region of interest" description="Disordered" evidence="8">
    <location>
        <begin position="315"/>
        <end position="351"/>
    </location>
</feature>
<keyword evidence="5 9" id="KW-0472">Membrane</keyword>
<keyword evidence="4" id="KW-0297">G-protein coupled receptor</keyword>
<dbReference type="SUPFAM" id="SSF81321">
    <property type="entry name" value="Family A G protein-coupled receptor-like"/>
    <property type="match status" value="1"/>
</dbReference>
<evidence type="ECO:0000256" key="6">
    <source>
        <dbReference type="ARBA" id="ARBA00023170"/>
    </source>
</evidence>
<dbReference type="Gene3D" id="1.20.1070.10">
    <property type="entry name" value="Rhodopsin 7-helix transmembrane proteins"/>
    <property type="match status" value="2"/>
</dbReference>
<feature type="transmembrane region" description="Helical" evidence="9">
    <location>
        <begin position="178"/>
        <end position="204"/>
    </location>
</feature>
<comment type="caution">
    <text evidence="10">The sequence shown here is derived from an EMBL/GenBank/DDBJ whole genome shotgun (WGS) entry which is preliminary data.</text>
</comment>
<dbReference type="EMBL" id="CACRXK020007000">
    <property type="protein sequence ID" value="CAB4011016.1"/>
    <property type="molecule type" value="Genomic_DNA"/>
</dbReference>
<name>A0A7D9IPS8_PARCT</name>
<sequence>MNNSSIGNSTQIPEEGENILIIFLDSLILLLSLSGNSLVIYTIRKERKLQTTCNYLLLNLAICDIIVVTLGTSIDIMLQFTKSKWILGSFLCHVISPALTMFYISASLILVVISIDRYKMFVHPLKARYQRTHVKYAIIIVHIISLCCVMPFAFFSTITDGHCYDSWPEIWHRKAYTVFLFLMQYALPLTIMAFAYIGVAISLLRNKSAFKRKFERKSTTPMKSLIGLPSQSQMHDRIGVSEYSETTMPCRPVNDAKERGMSVILENNGRTSSILDTDNDVNANYSTADKKFNVPRIDDKKRCFGSCHKSEISDQKHLVNNSSDEGPRTGTEDSSKNPATPETTRTTIKRSLSDRLPMRRAIAVRRRDRSSTISSTPSRRDQRNNRALKMILLVVVVFAVFMLPLQIMSLLLDFAGKPSQEKYKIYAWFVMCSYFGSCTLNPFIYGLVDRTFRAGFKKFAKKFTGIWKCSSN</sequence>
<feature type="compositionally biased region" description="Polar residues" evidence="8">
    <location>
        <begin position="336"/>
        <end position="350"/>
    </location>
</feature>
<evidence type="ECO:0000256" key="5">
    <source>
        <dbReference type="ARBA" id="ARBA00023136"/>
    </source>
</evidence>
<gene>
    <name evidence="10" type="ORF">PACLA_8A050572</name>
</gene>
<dbReference type="GO" id="GO:0016020">
    <property type="term" value="C:membrane"/>
    <property type="evidence" value="ECO:0007669"/>
    <property type="project" value="UniProtKB-SubCell"/>
</dbReference>
<dbReference type="Proteomes" id="UP001152795">
    <property type="component" value="Unassembled WGS sequence"/>
</dbReference>
<feature type="transmembrane region" description="Helical" evidence="9">
    <location>
        <begin position="136"/>
        <end position="158"/>
    </location>
</feature>
<feature type="transmembrane region" description="Helical" evidence="9">
    <location>
        <begin position="94"/>
        <end position="115"/>
    </location>
</feature>
<keyword evidence="3 9" id="KW-1133">Transmembrane helix</keyword>
<dbReference type="OrthoDB" id="10053194at2759"/>
<protein>
    <submittedName>
        <fullName evidence="10">Galanin receptor type 1-like</fullName>
    </submittedName>
</protein>
<evidence type="ECO:0000313" key="11">
    <source>
        <dbReference type="Proteomes" id="UP001152795"/>
    </source>
</evidence>
<evidence type="ECO:0000256" key="7">
    <source>
        <dbReference type="ARBA" id="ARBA00023224"/>
    </source>
</evidence>
<keyword evidence="6 10" id="KW-0675">Receptor</keyword>
<dbReference type="AlphaFoldDB" id="A0A7D9IPS8"/>
<keyword evidence="2 9" id="KW-0812">Transmembrane</keyword>
<comment type="subcellular location">
    <subcellularLocation>
        <location evidence="1">Membrane</location>
        <topology evidence="1">Multi-pass membrane protein</topology>
    </subcellularLocation>
</comment>
<keyword evidence="7" id="KW-0807">Transducer</keyword>
<dbReference type="GO" id="GO:0004930">
    <property type="term" value="F:G protein-coupled receptor activity"/>
    <property type="evidence" value="ECO:0007669"/>
    <property type="project" value="UniProtKB-KW"/>
</dbReference>
<organism evidence="10 11">
    <name type="scientific">Paramuricea clavata</name>
    <name type="common">Red gorgonian</name>
    <name type="synonym">Violescent sea-whip</name>
    <dbReference type="NCBI Taxonomy" id="317549"/>
    <lineage>
        <taxon>Eukaryota</taxon>
        <taxon>Metazoa</taxon>
        <taxon>Cnidaria</taxon>
        <taxon>Anthozoa</taxon>
        <taxon>Octocorallia</taxon>
        <taxon>Malacalcyonacea</taxon>
        <taxon>Plexauridae</taxon>
        <taxon>Paramuricea</taxon>
    </lineage>
</organism>
<dbReference type="SMART" id="SM01381">
    <property type="entry name" value="7TM_GPCR_Srsx"/>
    <property type="match status" value="1"/>
</dbReference>
<evidence type="ECO:0000256" key="1">
    <source>
        <dbReference type="ARBA" id="ARBA00004141"/>
    </source>
</evidence>
<dbReference type="Pfam" id="PF00001">
    <property type="entry name" value="7tm_1"/>
    <property type="match status" value="1"/>
</dbReference>
<feature type="compositionally biased region" description="Basic and acidic residues" evidence="8">
    <location>
        <begin position="325"/>
        <end position="335"/>
    </location>
</feature>
<dbReference type="PROSITE" id="PS50262">
    <property type="entry name" value="G_PROTEIN_RECEP_F1_2"/>
    <property type="match status" value="1"/>
</dbReference>